<evidence type="ECO:0000256" key="1">
    <source>
        <dbReference type="PROSITE-ProRule" id="PRU00473"/>
    </source>
</evidence>
<dbReference type="RefSeq" id="WP_343765021.1">
    <property type="nucleotide sequence ID" value="NZ_BAAAFG010000013.1"/>
</dbReference>
<dbReference type="PANTHER" id="PTHR30329:SF21">
    <property type="entry name" value="LIPOPROTEIN YIAD-RELATED"/>
    <property type="match status" value="1"/>
</dbReference>
<dbReference type="InterPro" id="IPR006665">
    <property type="entry name" value="OmpA-like"/>
</dbReference>
<dbReference type="PANTHER" id="PTHR30329">
    <property type="entry name" value="STATOR ELEMENT OF FLAGELLAR MOTOR COMPLEX"/>
    <property type="match status" value="1"/>
</dbReference>
<dbReference type="SUPFAM" id="SSF103088">
    <property type="entry name" value="OmpA-like"/>
    <property type="match status" value="1"/>
</dbReference>
<organism evidence="4 5">
    <name type="scientific">Gangjinia marincola</name>
    <dbReference type="NCBI Taxonomy" id="578463"/>
    <lineage>
        <taxon>Bacteria</taxon>
        <taxon>Pseudomonadati</taxon>
        <taxon>Bacteroidota</taxon>
        <taxon>Flavobacteriia</taxon>
        <taxon>Flavobacteriales</taxon>
        <taxon>Flavobacteriaceae</taxon>
        <taxon>Gangjinia</taxon>
    </lineage>
</organism>
<feature type="coiled-coil region" evidence="2">
    <location>
        <begin position="24"/>
        <end position="79"/>
    </location>
</feature>
<dbReference type="Pfam" id="PF00691">
    <property type="entry name" value="OmpA"/>
    <property type="match status" value="1"/>
</dbReference>
<dbReference type="EMBL" id="BAAAFG010000013">
    <property type="protein sequence ID" value="GAA0872162.1"/>
    <property type="molecule type" value="Genomic_DNA"/>
</dbReference>
<evidence type="ECO:0000259" key="3">
    <source>
        <dbReference type="PROSITE" id="PS51123"/>
    </source>
</evidence>
<feature type="domain" description="OmpA-like" evidence="3">
    <location>
        <begin position="147"/>
        <end position="269"/>
    </location>
</feature>
<protein>
    <submittedName>
        <fullName evidence="4">OmpA family protein</fullName>
    </submittedName>
</protein>
<proteinExistence type="predicted"/>
<evidence type="ECO:0000313" key="4">
    <source>
        <dbReference type="EMBL" id="GAA0872162.1"/>
    </source>
</evidence>
<gene>
    <name evidence="4" type="ORF">GCM10009117_13090</name>
</gene>
<dbReference type="InterPro" id="IPR050330">
    <property type="entry name" value="Bact_OuterMem_StrucFunc"/>
</dbReference>
<dbReference type="PROSITE" id="PS51123">
    <property type="entry name" value="OMPA_2"/>
    <property type="match status" value="1"/>
</dbReference>
<dbReference type="Proteomes" id="UP001500507">
    <property type="component" value="Unassembled WGS sequence"/>
</dbReference>
<name>A0ABP3XX53_9FLAO</name>
<accession>A0ABP3XX53</accession>
<dbReference type="PROSITE" id="PS51257">
    <property type="entry name" value="PROKAR_LIPOPROTEIN"/>
    <property type="match status" value="1"/>
</dbReference>
<comment type="caution">
    <text evidence="4">The sequence shown here is derived from an EMBL/GenBank/DDBJ whole genome shotgun (WGS) entry which is preliminary data.</text>
</comment>
<dbReference type="InterPro" id="IPR036737">
    <property type="entry name" value="OmpA-like_sf"/>
</dbReference>
<dbReference type="CDD" id="cd07185">
    <property type="entry name" value="OmpA_C-like"/>
    <property type="match status" value="1"/>
</dbReference>
<evidence type="ECO:0000313" key="5">
    <source>
        <dbReference type="Proteomes" id="UP001500507"/>
    </source>
</evidence>
<keyword evidence="5" id="KW-1185">Reference proteome</keyword>
<dbReference type="Gene3D" id="3.30.1330.60">
    <property type="entry name" value="OmpA-like domain"/>
    <property type="match status" value="1"/>
</dbReference>
<reference evidence="5" key="1">
    <citation type="journal article" date="2019" name="Int. J. Syst. Evol. Microbiol.">
        <title>The Global Catalogue of Microorganisms (GCM) 10K type strain sequencing project: providing services to taxonomists for standard genome sequencing and annotation.</title>
        <authorList>
            <consortium name="The Broad Institute Genomics Platform"/>
            <consortium name="The Broad Institute Genome Sequencing Center for Infectious Disease"/>
            <person name="Wu L."/>
            <person name="Ma J."/>
        </authorList>
    </citation>
    <scope>NUCLEOTIDE SEQUENCE [LARGE SCALE GENOMIC DNA]</scope>
    <source>
        <strain evidence="5">JCM 16082</strain>
    </source>
</reference>
<keyword evidence="2" id="KW-0175">Coiled coil</keyword>
<keyword evidence="1" id="KW-0472">Membrane</keyword>
<sequence>MKRIMLLSATAAILLTGCVSNKKYAELEAEQQRTQDLLNTATVKLNACLADEAAARARLSALKEEVANLRKSNNDLISTQGNLTTLSAKGAENLEKSLESLKEKDLQITRLQDALTRKDSVTLALVTNLKRSLSDQNDEDIEVNVEKGVVFVSISDKLLFKSGSYTIQPRAKEVIGKVAKIVIDKKDVEFMVEGHTDNVPITNNCVRDNWDLSVLRATSIVRLLQDEFDVDPGRMTAAGRSEFVPLASNDTAADRAKNRRTRIVVLPKLDQFYEMIEEGMEEAKQKSGEGGN</sequence>
<evidence type="ECO:0000256" key="2">
    <source>
        <dbReference type="SAM" id="Coils"/>
    </source>
</evidence>